<dbReference type="InterPro" id="IPR014756">
    <property type="entry name" value="Ig_E-set"/>
</dbReference>
<dbReference type="AlphaFoldDB" id="A0A2K3CY81"/>
<feature type="region of interest" description="Disordered" evidence="1">
    <location>
        <begin position="64"/>
        <end position="104"/>
    </location>
</feature>
<dbReference type="InParanoid" id="A0A2K3CY81"/>
<dbReference type="RefSeq" id="XP_042916930.1">
    <property type="nucleotide sequence ID" value="XM_043070257.1"/>
</dbReference>
<reference evidence="3 4" key="1">
    <citation type="journal article" date="2007" name="Science">
        <title>The Chlamydomonas genome reveals the evolution of key animal and plant functions.</title>
        <authorList>
            <person name="Merchant S.S."/>
            <person name="Prochnik S.E."/>
            <person name="Vallon O."/>
            <person name="Harris E.H."/>
            <person name="Karpowicz S.J."/>
            <person name="Witman G.B."/>
            <person name="Terry A."/>
            <person name="Salamov A."/>
            <person name="Fritz-Laylin L.K."/>
            <person name="Marechal-Drouard L."/>
            <person name="Marshall W.F."/>
            <person name="Qu L.H."/>
            <person name="Nelson D.R."/>
            <person name="Sanderfoot A.A."/>
            <person name="Spalding M.H."/>
            <person name="Kapitonov V.V."/>
            <person name="Ren Q."/>
            <person name="Ferris P."/>
            <person name="Lindquist E."/>
            <person name="Shapiro H."/>
            <person name="Lucas S.M."/>
            <person name="Grimwood J."/>
            <person name="Schmutz J."/>
            <person name="Cardol P."/>
            <person name="Cerutti H."/>
            <person name="Chanfreau G."/>
            <person name="Chen C.L."/>
            <person name="Cognat V."/>
            <person name="Croft M.T."/>
            <person name="Dent R."/>
            <person name="Dutcher S."/>
            <person name="Fernandez E."/>
            <person name="Fukuzawa H."/>
            <person name="Gonzalez-Ballester D."/>
            <person name="Gonzalez-Halphen D."/>
            <person name="Hallmann A."/>
            <person name="Hanikenne M."/>
            <person name="Hippler M."/>
            <person name="Inwood W."/>
            <person name="Jabbari K."/>
            <person name="Kalanon M."/>
            <person name="Kuras R."/>
            <person name="Lefebvre P.A."/>
            <person name="Lemaire S.D."/>
            <person name="Lobanov A.V."/>
            <person name="Lohr M."/>
            <person name="Manuell A."/>
            <person name="Meier I."/>
            <person name="Mets L."/>
            <person name="Mittag M."/>
            <person name="Mittelmeier T."/>
            <person name="Moroney J.V."/>
            <person name="Moseley J."/>
            <person name="Napoli C."/>
            <person name="Nedelcu A.M."/>
            <person name="Niyogi K."/>
            <person name="Novoselov S.V."/>
            <person name="Paulsen I.T."/>
            <person name="Pazour G."/>
            <person name="Purton S."/>
            <person name="Ral J.P."/>
            <person name="Riano-Pachon D.M."/>
            <person name="Riekhof W."/>
            <person name="Rymarquis L."/>
            <person name="Schroda M."/>
            <person name="Stern D."/>
            <person name="Umen J."/>
            <person name="Willows R."/>
            <person name="Wilson N."/>
            <person name="Zimmer S.L."/>
            <person name="Allmer J."/>
            <person name="Balk J."/>
            <person name="Bisova K."/>
            <person name="Chen C.J."/>
            <person name="Elias M."/>
            <person name="Gendler K."/>
            <person name="Hauser C."/>
            <person name="Lamb M.R."/>
            <person name="Ledford H."/>
            <person name="Long J.C."/>
            <person name="Minagawa J."/>
            <person name="Page M.D."/>
            <person name="Pan J."/>
            <person name="Pootakham W."/>
            <person name="Roje S."/>
            <person name="Rose A."/>
            <person name="Stahlberg E."/>
            <person name="Terauchi A.M."/>
            <person name="Yang P."/>
            <person name="Ball S."/>
            <person name="Bowler C."/>
            <person name="Dieckmann C.L."/>
            <person name="Gladyshev V.N."/>
            <person name="Green P."/>
            <person name="Jorgensen R."/>
            <person name="Mayfield S."/>
            <person name="Mueller-Roeber B."/>
            <person name="Rajamani S."/>
            <person name="Sayre R.T."/>
            <person name="Brokstein P."/>
            <person name="Dubchak I."/>
            <person name="Goodstein D."/>
            <person name="Hornick L."/>
            <person name="Huang Y.W."/>
            <person name="Jhaveri J."/>
            <person name="Luo Y."/>
            <person name="Martinez D."/>
            <person name="Ngau W.C."/>
            <person name="Otillar B."/>
            <person name="Poliakov A."/>
            <person name="Porter A."/>
            <person name="Szajkowski L."/>
            <person name="Werner G."/>
            <person name="Zhou K."/>
            <person name="Grigoriev I.V."/>
            <person name="Rokhsar D.S."/>
            <person name="Grossman A.R."/>
        </authorList>
    </citation>
    <scope>NUCLEOTIDE SEQUENCE [LARGE SCALE GENOMIC DNA]</scope>
    <source>
        <strain evidence="4">CC-503</strain>
    </source>
</reference>
<evidence type="ECO:0000313" key="3">
    <source>
        <dbReference type="EMBL" id="PNW73247.1"/>
    </source>
</evidence>
<feature type="region of interest" description="Disordered" evidence="1">
    <location>
        <begin position="214"/>
        <end position="234"/>
    </location>
</feature>
<organism evidence="3 4">
    <name type="scientific">Chlamydomonas reinhardtii</name>
    <name type="common">Chlamydomonas smithii</name>
    <dbReference type="NCBI Taxonomy" id="3055"/>
    <lineage>
        <taxon>Eukaryota</taxon>
        <taxon>Viridiplantae</taxon>
        <taxon>Chlorophyta</taxon>
        <taxon>core chlorophytes</taxon>
        <taxon>Chlorophyceae</taxon>
        <taxon>CS clade</taxon>
        <taxon>Chlamydomonadales</taxon>
        <taxon>Chlamydomonadaceae</taxon>
        <taxon>Chlamydomonas</taxon>
    </lineage>
</organism>
<dbReference type="ExpressionAtlas" id="A0A2K3CY81">
    <property type="expression patterns" value="differential"/>
</dbReference>
<dbReference type="Pfam" id="PF02752">
    <property type="entry name" value="Arrestin_C"/>
    <property type="match status" value="1"/>
</dbReference>
<dbReference type="EMBL" id="CM008975">
    <property type="protein sequence ID" value="PNW73247.1"/>
    <property type="molecule type" value="Genomic_DNA"/>
</dbReference>
<accession>A0A2K3CY81</accession>
<dbReference type="InterPro" id="IPR014752">
    <property type="entry name" value="Arrestin-like_C"/>
</dbReference>
<proteinExistence type="predicted"/>
<dbReference type="PANTHER" id="PTHR11188">
    <property type="entry name" value="ARRESTIN DOMAIN CONTAINING PROTEIN"/>
    <property type="match status" value="1"/>
</dbReference>
<dbReference type="KEGG" id="cre:CHLRE_14g624800v5"/>
<dbReference type="Proteomes" id="UP000006906">
    <property type="component" value="Chromosome 14"/>
</dbReference>
<evidence type="ECO:0000313" key="4">
    <source>
        <dbReference type="Proteomes" id="UP000006906"/>
    </source>
</evidence>
<dbReference type="GO" id="GO:0015031">
    <property type="term" value="P:protein transport"/>
    <property type="evidence" value="ECO:0000318"/>
    <property type="project" value="GO_Central"/>
</dbReference>
<dbReference type="InterPro" id="IPR050357">
    <property type="entry name" value="Arrestin_domain-protein"/>
</dbReference>
<feature type="domain" description="Arrestin C-terminal-like" evidence="2">
    <location>
        <begin position="266"/>
        <end position="427"/>
    </location>
</feature>
<dbReference type="SMART" id="SM01017">
    <property type="entry name" value="Arrestin_C"/>
    <property type="match status" value="1"/>
</dbReference>
<dbReference type="PANTHER" id="PTHR11188:SF17">
    <property type="entry name" value="FI21816P1"/>
    <property type="match status" value="1"/>
</dbReference>
<dbReference type="GeneID" id="5718303"/>
<dbReference type="InterPro" id="IPR011022">
    <property type="entry name" value="Arrestin_C-like"/>
</dbReference>
<dbReference type="STRING" id="3055.A0A2K3CY81"/>
<evidence type="ECO:0000256" key="1">
    <source>
        <dbReference type="SAM" id="MobiDB-lite"/>
    </source>
</evidence>
<gene>
    <name evidence="3" type="ORF">CHLRE_14g624800v5</name>
</gene>
<protein>
    <recommendedName>
        <fullName evidence="2">Arrestin C-terminal-like domain-containing protein</fullName>
    </recommendedName>
</protein>
<evidence type="ECO:0000259" key="2">
    <source>
        <dbReference type="SMART" id="SM01017"/>
    </source>
</evidence>
<dbReference type="Gramene" id="PNW73247">
    <property type="protein sequence ID" value="PNW73247"/>
    <property type="gene ID" value="CHLRE_14g624800v5"/>
</dbReference>
<dbReference type="Gene3D" id="2.60.40.640">
    <property type="match status" value="2"/>
</dbReference>
<dbReference type="GO" id="GO:0005737">
    <property type="term" value="C:cytoplasm"/>
    <property type="evidence" value="ECO:0000318"/>
    <property type="project" value="GO_Central"/>
</dbReference>
<dbReference type="OrthoDB" id="542976at2759"/>
<name>A0A2K3CY81_CHLRE</name>
<dbReference type="SUPFAM" id="SSF81296">
    <property type="entry name" value="E set domains"/>
    <property type="match status" value="2"/>
</dbReference>
<sequence>MRTSDNRNTLSLETAAPVYGAAELVEGQAVLSLLESLDVESIDLMVYGYEVVGWEEAHAKEPKLPAADPYAPSQLVTPLDSQQQQQQQQQPPPPSAASKASPLGVPRHGQRTIFNVCVPLLAGGRQVLPPGTYRLPFRLQLPADLPGTFRLAGTPARTIGDVSYRNLSGEVSYGLQVEVRRPSSFASAAEQQQHQLAVLRADCELVIIQRAEAAQGPPAPEEHTSAGAAAARGPAAGGAEAAEAAAPVPCDEVVTLVPAFFFCCSSGGRVTVRLRPGRDGYVAGEAAEVVVEVDNRSNQEFRDVRLEVERRLTLVSNSAGGGGSAGSSGSGSSSATAGLVPGCFTEEERIFKSKTTAALLPGACYLGANALRLPVPLPSNTPPSTSGALVRCSYTATVEVLPASATALRGAAPPRLRVPLTVFASAPSSFATAAARHAHLQQDASEQAPAHVLVVVPPVDVVLPAAAPQLPPTAEVNVKQHNGVAGANPMYAGP</sequence>
<feature type="compositionally biased region" description="Low complexity" evidence="1">
    <location>
        <begin position="225"/>
        <end position="234"/>
    </location>
</feature>
<keyword evidence="4" id="KW-1185">Reference proteome</keyword>